<accession>A0A8J7HUM6</accession>
<keyword evidence="2" id="KW-1185">Reference proteome</keyword>
<dbReference type="AlphaFoldDB" id="A0A8J7HUM6"/>
<gene>
    <name evidence="1" type="ORF">I8748_20375</name>
</gene>
<dbReference type="Proteomes" id="UP000632766">
    <property type="component" value="Unassembled WGS sequence"/>
</dbReference>
<evidence type="ECO:0000313" key="2">
    <source>
        <dbReference type="Proteomes" id="UP000632766"/>
    </source>
</evidence>
<dbReference type="EMBL" id="JAECZC010000045">
    <property type="protein sequence ID" value="MBH8564510.1"/>
    <property type="molecule type" value="Genomic_DNA"/>
</dbReference>
<sequence length="45" mass="5246">MPMLTFNHFSTYRKCPVCQVEYSYPQIILPMGDRYCLTGANKISQ</sequence>
<comment type="caution">
    <text evidence="1">The sequence shown here is derived from an EMBL/GenBank/DDBJ whole genome shotgun (WGS) entry which is preliminary data.</text>
</comment>
<evidence type="ECO:0000313" key="1">
    <source>
        <dbReference type="EMBL" id="MBH8564510.1"/>
    </source>
</evidence>
<protein>
    <submittedName>
        <fullName evidence="1">Uncharacterized protein</fullName>
    </submittedName>
</protein>
<reference evidence="1 2" key="1">
    <citation type="journal article" date="2021" name="Int. J. Syst. Evol. Microbiol.">
        <title>Amazonocrinis nigriterrae gen. nov., sp. nov., Atlanticothrix silvestris gen. nov., sp. nov. and Dendronalium phyllosphericum gen. nov., sp. nov., nostocacean cyanobacteria from Brazilian environments.</title>
        <authorList>
            <person name="Alvarenga D.O."/>
            <person name="Andreote A.P.D."/>
            <person name="Branco L.H.Z."/>
            <person name="Delbaje E."/>
            <person name="Cruz R.B."/>
            <person name="Varani A.M."/>
            <person name="Fiore M.F."/>
        </authorList>
    </citation>
    <scope>NUCLEOTIDE SEQUENCE [LARGE SCALE GENOMIC DNA]</scope>
    <source>
        <strain evidence="1 2">CENA67</strain>
    </source>
</reference>
<organism evidence="1 2">
    <name type="scientific">Amazonocrinis nigriterrae CENA67</name>
    <dbReference type="NCBI Taxonomy" id="2794033"/>
    <lineage>
        <taxon>Bacteria</taxon>
        <taxon>Bacillati</taxon>
        <taxon>Cyanobacteriota</taxon>
        <taxon>Cyanophyceae</taxon>
        <taxon>Nostocales</taxon>
        <taxon>Nostocaceae</taxon>
        <taxon>Amazonocrinis</taxon>
        <taxon>Amazonocrinis nigriterrae</taxon>
    </lineage>
</organism>
<dbReference type="RefSeq" id="WP_214662675.1">
    <property type="nucleotide sequence ID" value="NZ_JAECZC010000045.1"/>
</dbReference>
<proteinExistence type="predicted"/>
<name>A0A8J7HUM6_9NOST</name>